<reference evidence="3" key="1">
    <citation type="journal article" date="2019" name="Int. J. Syst. Evol. Microbiol.">
        <title>The Global Catalogue of Microorganisms (GCM) 10K type strain sequencing project: providing services to taxonomists for standard genome sequencing and annotation.</title>
        <authorList>
            <consortium name="The Broad Institute Genomics Platform"/>
            <consortium name="The Broad Institute Genome Sequencing Center for Infectious Disease"/>
            <person name="Wu L."/>
            <person name="Ma J."/>
        </authorList>
    </citation>
    <scope>NUCLEOTIDE SEQUENCE [LARGE SCALE GENOMIC DNA]</scope>
    <source>
        <strain evidence="3">JCM 17906</strain>
    </source>
</reference>
<organism evidence="2 3">
    <name type="scientific">Pseudonocardia xishanensis</name>
    <dbReference type="NCBI Taxonomy" id="630995"/>
    <lineage>
        <taxon>Bacteria</taxon>
        <taxon>Bacillati</taxon>
        <taxon>Actinomycetota</taxon>
        <taxon>Actinomycetes</taxon>
        <taxon>Pseudonocardiales</taxon>
        <taxon>Pseudonocardiaceae</taxon>
        <taxon>Pseudonocardia</taxon>
    </lineage>
</organism>
<gene>
    <name evidence="2" type="ORF">GCM10023175_31370</name>
</gene>
<protein>
    <submittedName>
        <fullName evidence="2">PhoX family protein</fullName>
    </submittedName>
</protein>
<sequence>MATSDASHHATDPTPPGLDRRTMLRNSGVVGLGIALFGSIDAIAGRPAFGAPTRAAAGYGPLVADPRTLLSLPEGFSYTVVAEAGVTRLTDGGEPTPSDTDGTAAFSTGDRTVLVNNHEIGGDEPFGVPHRPGLTYDDAALGGTTNIEVGPTGDRLGEYVSVAGTHNNCAGGVTPWGTWLTCEETEDRAGKAIGAAVLTKDHGFVFEVSPVGPENPGNSPVPLTFLGRFAHEAVAVDPRTSAVYLTEDANDPHGLLYRWTPPKEFTAGKWNLKRLAETSGPTAGALQAMRCSRGGTHVRDLSEATSPGTQYKVDWVEVPDRLAATTSTRKQFTDDRVTRSRKFEGAWWADGGAYIVASYARAADGSVHEHDGQIWFYEPGKERITLKTIFTVNRTPDEDGTNFDGPDNITVSPYGGVIVSEDGEGVQHLVGVTDQGKSYALARNDLNGNEFAGPTFSADGRLLFAGIQTPGHVFAITGPWRRPSNGG</sequence>
<evidence type="ECO:0000256" key="1">
    <source>
        <dbReference type="SAM" id="MobiDB-lite"/>
    </source>
</evidence>
<proteinExistence type="predicted"/>
<dbReference type="InterPro" id="IPR006311">
    <property type="entry name" value="TAT_signal"/>
</dbReference>
<dbReference type="InterPro" id="IPR008557">
    <property type="entry name" value="PhoX"/>
</dbReference>
<dbReference type="Proteomes" id="UP001501598">
    <property type="component" value="Unassembled WGS sequence"/>
</dbReference>
<name>A0ABP8RU39_9PSEU</name>
<dbReference type="PANTHER" id="PTHR35399">
    <property type="entry name" value="SLR8030 PROTEIN"/>
    <property type="match status" value="1"/>
</dbReference>
<accession>A0ABP8RU39</accession>
<comment type="caution">
    <text evidence="2">The sequence shown here is derived from an EMBL/GenBank/DDBJ whole genome shotgun (WGS) entry which is preliminary data.</text>
</comment>
<dbReference type="RefSeq" id="WP_345418160.1">
    <property type="nucleotide sequence ID" value="NZ_BAABGT010000036.1"/>
</dbReference>
<evidence type="ECO:0000313" key="3">
    <source>
        <dbReference type="Proteomes" id="UP001501598"/>
    </source>
</evidence>
<evidence type="ECO:0000313" key="2">
    <source>
        <dbReference type="EMBL" id="GAA4547323.1"/>
    </source>
</evidence>
<dbReference type="SUPFAM" id="SSF63829">
    <property type="entry name" value="Calcium-dependent phosphotriesterase"/>
    <property type="match status" value="1"/>
</dbReference>
<keyword evidence="3" id="KW-1185">Reference proteome</keyword>
<dbReference type="EMBL" id="BAABGT010000036">
    <property type="protein sequence ID" value="GAA4547323.1"/>
    <property type="molecule type" value="Genomic_DNA"/>
</dbReference>
<dbReference type="PANTHER" id="PTHR35399:SF4">
    <property type="entry name" value="MEMBRANE PROTEIN"/>
    <property type="match status" value="1"/>
</dbReference>
<dbReference type="PROSITE" id="PS51318">
    <property type="entry name" value="TAT"/>
    <property type="match status" value="1"/>
</dbReference>
<feature type="region of interest" description="Disordered" evidence="1">
    <location>
        <begin position="1"/>
        <end position="21"/>
    </location>
</feature>
<dbReference type="Pfam" id="PF05787">
    <property type="entry name" value="PhoX"/>
    <property type="match status" value="2"/>
</dbReference>
<feature type="compositionally biased region" description="Basic and acidic residues" evidence="1">
    <location>
        <begin position="1"/>
        <end position="11"/>
    </location>
</feature>